<dbReference type="Proteomes" id="UP000018227">
    <property type="component" value="Unassembled WGS sequence"/>
</dbReference>
<name>V2Y660_9FIRM</name>
<evidence type="ECO:0000256" key="1">
    <source>
        <dbReference type="SAM" id="MobiDB-lite"/>
    </source>
</evidence>
<feature type="domain" description="MglB-2 periplasmic binding protein" evidence="3">
    <location>
        <begin position="384"/>
        <end position="454"/>
    </location>
</feature>
<feature type="region of interest" description="Disordered" evidence="1">
    <location>
        <begin position="39"/>
        <end position="75"/>
    </location>
</feature>
<dbReference type="eggNOG" id="COG1879">
    <property type="taxonomic scope" value="Bacteria"/>
</dbReference>
<dbReference type="SUPFAM" id="SSF53822">
    <property type="entry name" value="Periplasmic binding protein-like I"/>
    <property type="match status" value="1"/>
</dbReference>
<proteinExistence type="predicted"/>
<gene>
    <name evidence="4" type="ORF">GCWU0000282_002040</name>
</gene>
<accession>V2Y660</accession>
<keyword evidence="4" id="KW-0449">Lipoprotein</keyword>
<dbReference type="InterPro" id="IPR028082">
    <property type="entry name" value="Peripla_BP_I"/>
</dbReference>
<feature type="compositionally biased region" description="Low complexity" evidence="1">
    <location>
        <begin position="44"/>
        <end position="70"/>
    </location>
</feature>
<dbReference type="Gene3D" id="3.40.50.2300">
    <property type="match status" value="1"/>
</dbReference>
<feature type="domain" description="Periplasmic binding protein" evidence="2">
    <location>
        <begin position="107"/>
        <end position="316"/>
    </location>
</feature>
<dbReference type="Pfam" id="PF18610">
    <property type="entry name" value="Peripla_BP_7"/>
    <property type="match status" value="1"/>
</dbReference>
<evidence type="ECO:0000259" key="3">
    <source>
        <dbReference type="Pfam" id="PF18610"/>
    </source>
</evidence>
<dbReference type="Pfam" id="PF13407">
    <property type="entry name" value="Peripla_BP_4"/>
    <property type="match status" value="1"/>
</dbReference>
<evidence type="ECO:0000313" key="5">
    <source>
        <dbReference type="Proteomes" id="UP000018227"/>
    </source>
</evidence>
<dbReference type="InterPro" id="IPR040740">
    <property type="entry name" value="MglB-2_Peripla_BP"/>
</dbReference>
<dbReference type="EMBL" id="ACIL03000013">
    <property type="protein sequence ID" value="ESL03166.1"/>
    <property type="molecule type" value="Genomic_DNA"/>
</dbReference>
<dbReference type="STRING" id="592026.GCWU0000282_002040"/>
<dbReference type="AlphaFoldDB" id="V2Y660"/>
<reference evidence="4 5" key="1">
    <citation type="submission" date="2013-06" db="EMBL/GenBank/DDBJ databases">
        <authorList>
            <person name="Weinstock G."/>
            <person name="Sodergren E."/>
            <person name="Clifton S."/>
            <person name="Fulton L."/>
            <person name="Fulton B."/>
            <person name="Courtney L."/>
            <person name="Fronick C."/>
            <person name="Harrison M."/>
            <person name="Strong C."/>
            <person name="Farmer C."/>
            <person name="Delahaunty K."/>
            <person name="Markovic C."/>
            <person name="Hall O."/>
            <person name="Minx P."/>
            <person name="Tomlinson C."/>
            <person name="Mitreva M."/>
            <person name="Nelson J."/>
            <person name="Hou S."/>
            <person name="Wollam A."/>
            <person name="Pepin K.H."/>
            <person name="Johnson M."/>
            <person name="Bhonagiri V."/>
            <person name="Nash W.E."/>
            <person name="Warren W."/>
            <person name="Chinwalla A."/>
            <person name="Mardis E.R."/>
            <person name="Wilson R.K."/>
        </authorList>
    </citation>
    <scope>NUCLEOTIDE SEQUENCE [LARGE SCALE GENOMIC DNA]</scope>
    <source>
        <strain evidence="4 5">ATCC 51271</strain>
    </source>
</reference>
<evidence type="ECO:0000313" key="4">
    <source>
        <dbReference type="EMBL" id="ESL03166.1"/>
    </source>
</evidence>
<comment type="caution">
    <text evidence="4">The sequence shown here is derived from an EMBL/GenBank/DDBJ whole genome shotgun (WGS) entry which is preliminary data.</text>
</comment>
<keyword evidence="5" id="KW-1185">Reference proteome</keyword>
<evidence type="ECO:0000259" key="2">
    <source>
        <dbReference type="Pfam" id="PF13407"/>
    </source>
</evidence>
<protein>
    <submittedName>
        <fullName evidence="4">Galactose/glucose-binding lipoprotein family protein</fullName>
    </submittedName>
</protein>
<dbReference type="InterPro" id="IPR025997">
    <property type="entry name" value="SBP_2_dom"/>
</dbReference>
<dbReference type="HOGENOM" id="CLU_057130_0_0_9"/>
<organism evidence="4 5">
    <name type="scientific">Catonella morbi ATCC 51271</name>
    <dbReference type="NCBI Taxonomy" id="592026"/>
    <lineage>
        <taxon>Bacteria</taxon>
        <taxon>Bacillati</taxon>
        <taxon>Bacillota</taxon>
        <taxon>Clostridia</taxon>
        <taxon>Lachnospirales</taxon>
        <taxon>Lachnospiraceae</taxon>
        <taxon>Catonella</taxon>
    </lineage>
</organism>
<sequence>MIKPLFRQGLLKKEEIFTMKKRALSLMLVAATAISLSACGGGSKPASSTKTSSAAKSTTSTASASKTSSAVQPAGEVENAKKPLVWFNRQPSNSTTGELDMAALNFNENTYYVGFDAMQGAELQGKMIKDYIEKNADKIDRNGDGVIGYVLAIGDVGHNDSIARTRGVRSALGTAVDKDGSVVSDPVGTNTDGKATVVKDGELEVGGKKYKVRELASQEMKTAAGATWDAPTAGNAVGTWSASFGDQIDIVASNNDGMGMAMFNAWSKENKVPTFGYDANSDAVAAIADGYGGTISQHADVQAYLTLRVLRNALDGVDVNTGISTADEAGNVLKEGEDYVYNAEQRSYYALNLAVTADNYKDFLDATVPFAPVAKQLDAAKNPEKKVWLNIYNSADNFLGATYQPLLQKYDKLLNLNVEYIAGDGQTESNITNRLGNPGEYDAFAINMVKTDNAASYTALLK</sequence>